<dbReference type="SUPFAM" id="SSF160527">
    <property type="entry name" value="V-type ATPase subunit E-like"/>
    <property type="match status" value="1"/>
</dbReference>
<evidence type="ECO:0000256" key="2">
    <source>
        <dbReference type="ARBA" id="ARBA00022448"/>
    </source>
</evidence>
<proteinExistence type="inferred from homology"/>
<evidence type="ECO:0000256" key="3">
    <source>
        <dbReference type="ARBA" id="ARBA00023065"/>
    </source>
</evidence>
<organism evidence="4 5">
    <name type="scientific">Suhomyces tanzawaensis NRRL Y-17324</name>
    <dbReference type="NCBI Taxonomy" id="984487"/>
    <lineage>
        <taxon>Eukaryota</taxon>
        <taxon>Fungi</taxon>
        <taxon>Dikarya</taxon>
        <taxon>Ascomycota</taxon>
        <taxon>Saccharomycotina</taxon>
        <taxon>Pichiomycetes</taxon>
        <taxon>Debaryomycetaceae</taxon>
        <taxon>Suhomyces</taxon>
    </lineage>
</organism>
<dbReference type="GO" id="GO:0045121">
    <property type="term" value="C:membrane raft"/>
    <property type="evidence" value="ECO:0007669"/>
    <property type="project" value="EnsemblFungi"/>
</dbReference>
<dbReference type="GO" id="GO:0000221">
    <property type="term" value="C:vacuolar proton-transporting V-type ATPase, V1 domain"/>
    <property type="evidence" value="ECO:0007669"/>
    <property type="project" value="EnsemblFungi"/>
</dbReference>
<dbReference type="InterPro" id="IPR038495">
    <property type="entry name" value="ATPase_E_C"/>
</dbReference>
<dbReference type="AlphaFoldDB" id="A0A1E4SRR9"/>
<accession>A0A1E4SRR9</accession>
<gene>
    <name evidence="4" type="ORF">CANTADRAFT_88120</name>
</gene>
<evidence type="ECO:0000256" key="1">
    <source>
        <dbReference type="ARBA" id="ARBA00005901"/>
    </source>
</evidence>
<reference evidence="5" key="1">
    <citation type="submission" date="2016-05" db="EMBL/GenBank/DDBJ databases">
        <title>Comparative genomics of biotechnologically important yeasts.</title>
        <authorList>
            <consortium name="DOE Joint Genome Institute"/>
            <person name="Riley R."/>
            <person name="Haridas S."/>
            <person name="Wolfe K.H."/>
            <person name="Lopes M.R."/>
            <person name="Hittinger C.T."/>
            <person name="Goker M."/>
            <person name="Salamov A."/>
            <person name="Wisecaver J."/>
            <person name="Long T.M."/>
            <person name="Aerts A.L."/>
            <person name="Barry K."/>
            <person name="Choi C."/>
            <person name="Clum A."/>
            <person name="Coughlan A.Y."/>
            <person name="Deshpande S."/>
            <person name="Douglass A.P."/>
            <person name="Hanson S.J."/>
            <person name="Klenk H.-P."/>
            <person name="Labutti K."/>
            <person name="Lapidus A."/>
            <person name="Lindquist E."/>
            <person name="Lipzen A."/>
            <person name="Meier-Kolthoff J.P."/>
            <person name="Ohm R.A."/>
            <person name="Otillar R.P."/>
            <person name="Pangilinan J."/>
            <person name="Peng Y."/>
            <person name="Rokas A."/>
            <person name="Rosa C.A."/>
            <person name="Scheuner C."/>
            <person name="Sibirny A.A."/>
            <person name="Slot J.C."/>
            <person name="Stielow J.B."/>
            <person name="Sun H."/>
            <person name="Kurtzman C.P."/>
            <person name="Blackwell M."/>
            <person name="Grigoriev I.V."/>
            <person name="Jeffries T.W."/>
        </authorList>
    </citation>
    <scope>NUCLEOTIDE SEQUENCE [LARGE SCALE GENOMIC DNA]</scope>
    <source>
        <strain evidence="5">NRRL Y-17324</strain>
    </source>
</reference>
<dbReference type="PANTHER" id="PTHR45715">
    <property type="entry name" value="ATPASE H+-TRANSPORTING V1 SUBUNIT E1A-RELATED"/>
    <property type="match status" value="1"/>
</dbReference>
<dbReference type="Gene3D" id="6.10.250.1620">
    <property type="match status" value="1"/>
</dbReference>
<dbReference type="RefSeq" id="XP_020067323.1">
    <property type="nucleotide sequence ID" value="XM_020211425.1"/>
</dbReference>
<evidence type="ECO:0000313" key="4">
    <source>
        <dbReference type="EMBL" id="ODV82201.1"/>
    </source>
</evidence>
<name>A0A1E4SRR9_9ASCO</name>
<dbReference type="HAMAP" id="MF_00311">
    <property type="entry name" value="ATP_synth_E_arch"/>
    <property type="match status" value="1"/>
</dbReference>
<keyword evidence="3" id="KW-0406">Ion transport</keyword>
<keyword evidence="2" id="KW-0813">Transport</keyword>
<dbReference type="Gene3D" id="3.30.2320.30">
    <property type="entry name" value="ATP synthase, E subunit, C-terminal"/>
    <property type="match status" value="1"/>
</dbReference>
<dbReference type="GO" id="GO:0000329">
    <property type="term" value="C:fungal-type vacuole membrane"/>
    <property type="evidence" value="ECO:0007669"/>
    <property type="project" value="EnsemblFungi"/>
</dbReference>
<dbReference type="EMBL" id="KV453909">
    <property type="protein sequence ID" value="ODV82201.1"/>
    <property type="molecule type" value="Genomic_DNA"/>
</dbReference>
<sequence>MQAFIQKEAQEKAKEIRLKADEEYEIEKASIVRSETAAIDAAYEQKLKKASLAQQITKSTIGNKTRLRILATKEEVLEEIFEEAKKELKKLTSNKGKYKPVLVGLIEEGLLALLEKEVTIKVREADVALAKEAAEDAAKAFEEKSKFAVSITVNEDDFLSKDVSGGVVVVNGTGKIEVNNTLEERLNILNQVALPGLRLELFGPSATRKFFD</sequence>
<dbReference type="Pfam" id="PF01991">
    <property type="entry name" value="vATP-synt_E"/>
    <property type="match status" value="1"/>
</dbReference>
<comment type="similarity">
    <text evidence="1">Belongs to the V-ATPase E subunit family.</text>
</comment>
<protein>
    <submittedName>
        <fullName evidence="4">ATPase, V1/A1 complex, subunit E</fullName>
    </submittedName>
</protein>
<dbReference type="InterPro" id="IPR002842">
    <property type="entry name" value="ATPase_V1_Esu"/>
</dbReference>
<keyword evidence="5" id="KW-1185">Reference proteome</keyword>
<dbReference type="GeneID" id="30985561"/>
<dbReference type="GO" id="GO:0046961">
    <property type="term" value="F:proton-transporting ATPase activity, rotational mechanism"/>
    <property type="evidence" value="ECO:0007669"/>
    <property type="project" value="InterPro"/>
</dbReference>
<dbReference type="STRING" id="984487.A0A1E4SRR9"/>
<dbReference type="Proteomes" id="UP000094285">
    <property type="component" value="Unassembled WGS sequence"/>
</dbReference>
<evidence type="ECO:0000313" key="5">
    <source>
        <dbReference type="Proteomes" id="UP000094285"/>
    </source>
</evidence>
<dbReference type="OrthoDB" id="10263003at2759"/>